<keyword evidence="2" id="KW-1185">Reference proteome</keyword>
<evidence type="ECO:0008006" key="3">
    <source>
        <dbReference type="Google" id="ProtNLM"/>
    </source>
</evidence>
<organism evidence="1 2">
    <name type="scientific">Microbispora bryophytorum</name>
    <dbReference type="NCBI Taxonomy" id="1460882"/>
    <lineage>
        <taxon>Bacteria</taxon>
        <taxon>Bacillati</taxon>
        <taxon>Actinomycetota</taxon>
        <taxon>Actinomycetes</taxon>
        <taxon>Streptosporangiales</taxon>
        <taxon>Streptosporangiaceae</taxon>
        <taxon>Microbispora</taxon>
    </lineage>
</organism>
<reference evidence="1" key="2">
    <citation type="submission" date="2020-09" db="EMBL/GenBank/DDBJ databases">
        <authorList>
            <person name="Sun Q."/>
            <person name="Zhou Y."/>
        </authorList>
    </citation>
    <scope>NUCLEOTIDE SEQUENCE</scope>
    <source>
        <strain evidence="1">CGMCC 4.7138</strain>
    </source>
</reference>
<sequence length="99" mass="10870">MECPSLSPDGTRIAFKKRAAGLPEDAPWRLYVLDLRTMRETPVAERRGVDDQAVWLGPHALTPLRPAGRLRRRHLDGAAGDSGAPRRLPSAVLVPVLVQ</sequence>
<dbReference type="Gene3D" id="2.120.10.30">
    <property type="entry name" value="TolB, C-terminal domain"/>
    <property type="match status" value="1"/>
</dbReference>
<evidence type="ECO:0000313" key="1">
    <source>
        <dbReference type="EMBL" id="GGO28545.1"/>
    </source>
</evidence>
<name>A0A8H9H519_9ACTN</name>
<accession>A0A8H9H519</accession>
<gene>
    <name evidence="1" type="ORF">GCM10011574_63090</name>
</gene>
<reference evidence="1" key="1">
    <citation type="journal article" date="2014" name="Int. J. Syst. Evol. Microbiol.">
        <title>Complete genome sequence of Corynebacterium casei LMG S-19264T (=DSM 44701T), isolated from a smear-ripened cheese.</title>
        <authorList>
            <consortium name="US DOE Joint Genome Institute (JGI-PGF)"/>
            <person name="Walter F."/>
            <person name="Albersmeier A."/>
            <person name="Kalinowski J."/>
            <person name="Ruckert C."/>
        </authorList>
    </citation>
    <scope>NUCLEOTIDE SEQUENCE</scope>
    <source>
        <strain evidence="1">CGMCC 4.7138</strain>
    </source>
</reference>
<dbReference type="AlphaFoldDB" id="A0A8H9H519"/>
<dbReference type="OrthoDB" id="9808778at2"/>
<dbReference type="RefSeq" id="WP_142575831.1">
    <property type="nucleotide sequence ID" value="NZ_BMMN01000017.1"/>
</dbReference>
<comment type="caution">
    <text evidence="1">The sequence shown here is derived from an EMBL/GenBank/DDBJ whole genome shotgun (WGS) entry which is preliminary data.</text>
</comment>
<dbReference type="EMBL" id="BMMN01000017">
    <property type="protein sequence ID" value="GGO28545.1"/>
    <property type="molecule type" value="Genomic_DNA"/>
</dbReference>
<protein>
    <recommendedName>
        <fullName evidence="3">Dipeptidylpeptidase IV N-terminal domain-containing protein</fullName>
    </recommendedName>
</protein>
<proteinExistence type="predicted"/>
<dbReference type="Proteomes" id="UP000653480">
    <property type="component" value="Unassembled WGS sequence"/>
</dbReference>
<evidence type="ECO:0000313" key="2">
    <source>
        <dbReference type="Proteomes" id="UP000653480"/>
    </source>
</evidence>
<dbReference type="InterPro" id="IPR011042">
    <property type="entry name" value="6-blade_b-propeller_TolB-like"/>
</dbReference>